<dbReference type="Proteomes" id="UP000593560">
    <property type="component" value="Unassembled WGS sequence"/>
</dbReference>
<dbReference type="EMBL" id="JABFAD010000001">
    <property type="protein sequence ID" value="MBA0790722.1"/>
    <property type="molecule type" value="Genomic_DNA"/>
</dbReference>
<organism evidence="11 12">
    <name type="scientific">Gossypium harknessii</name>
    <dbReference type="NCBI Taxonomy" id="34285"/>
    <lineage>
        <taxon>Eukaryota</taxon>
        <taxon>Viridiplantae</taxon>
        <taxon>Streptophyta</taxon>
        <taxon>Embryophyta</taxon>
        <taxon>Tracheophyta</taxon>
        <taxon>Spermatophyta</taxon>
        <taxon>Magnoliopsida</taxon>
        <taxon>eudicotyledons</taxon>
        <taxon>Gunneridae</taxon>
        <taxon>Pentapetalae</taxon>
        <taxon>rosids</taxon>
        <taxon>malvids</taxon>
        <taxon>Malvales</taxon>
        <taxon>Malvaceae</taxon>
        <taxon>Malvoideae</taxon>
        <taxon>Gossypium</taxon>
    </lineage>
</organism>
<evidence type="ECO:0000313" key="11">
    <source>
        <dbReference type="EMBL" id="MBA0790722.1"/>
    </source>
</evidence>
<dbReference type="GO" id="GO:0005506">
    <property type="term" value="F:iron ion binding"/>
    <property type="evidence" value="ECO:0007669"/>
    <property type="project" value="InterPro"/>
</dbReference>
<evidence type="ECO:0000256" key="7">
    <source>
        <dbReference type="ARBA" id="ARBA00023002"/>
    </source>
</evidence>
<evidence type="ECO:0000256" key="10">
    <source>
        <dbReference type="ARBA" id="ARBA00023136"/>
    </source>
</evidence>
<protein>
    <recommendedName>
        <fullName evidence="13">Cytochrome P450</fullName>
    </recommendedName>
</protein>
<reference evidence="11 12" key="1">
    <citation type="journal article" date="2019" name="Genome Biol. Evol.">
        <title>Insights into the evolution of the New World diploid cottons (Gossypium, subgenus Houzingenia) based on genome sequencing.</title>
        <authorList>
            <person name="Grover C.E."/>
            <person name="Arick M.A. 2nd"/>
            <person name="Thrash A."/>
            <person name="Conover J.L."/>
            <person name="Sanders W.S."/>
            <person name="Peterson D.G."/>
            <person name="Frelichowski J.E."/>
            <person name="Scheffler J.A."/>
            <person name="Scheffler B.E."/>
            <person name="Wendel J.F."/>
        </authorList>
    </citation>
    <scope>NUCLEOTIDE SEQUENCE [LARGE SCALE GENOMIC DNA]</scope>
    <source>
        <strain evidence="11">0</strain>
        <tissue evidence="11">Leaf</tissue>
    </source>
</reference>
<comment type="similarity">
    <text evidence="2">Belongs to the cytochrome P450 family.</text>
</comment>
<evidence type="ECO:0008006" key="13">
    <source>
        <dbReference type="Google" id="ProtNLM"/>
    </source>
</evidence>
<dbReference type="GO" id="GO:0016705">
    <property type="term" value="F:oxidoreductase activity, acting on paired donors, with incorporation or reduction of molecular oxygen"/>
    <property type="evidence" value="ECO:0007669"/>
    <property type="project" value="InterPro"/>
</dbReference>
<keyword evidence="8" id="KW-0408">Iron</keyword>
<keyword evidence="5" id="KW-0479">Metal-binding</keyword>
<dbReference type="Gene3D" id="1.10.630.10">
    <property type="entry name" value="Cytochrome P450"/>
    <property type="match status" value="2"/>
</dbReference>
<keyword evidence="3" id="KW-0349">Heme</keyword>
<dbReference type="AlphaFoldDB" id="A0A7J9FZG2"/>
<dbReference type="SUPFAM" id="SSF48264">
    <property type="entry name" value="Cytochrome P450"/>
    <property type="match status" value="1"/>
</dbReference>
<sequence length="316" mass="36012">MGMAALPTHADLVQLARDPLFCTKFRASIPVFSLPIRKLAVVEILSVHRVALLKQVQVLEVNAFIKDLNLFCKKNGQKISIGRRLEVLIVNMMVRMIAGKRYVSRADGEANEEAQRVIKFIKEFASVLASSHCYCSFRVVPFLKWTDKWSSQVKSMKRISKEMESLIETWVDEHKLKKLKTGSNNNNQDFIDVMLSTIKDDHSMYGYTMEDCCVSGYHILKGTRLFVNAWKLHRDPQVWSNPEEFEPERRACPGMSWALQAICLTMARMLQGFDLTTPSNAPVDMNEDQGASATMLKATPLELILTPCLPRHLYQL</sequence>
<dbReference type="GO" id="GO:0016020">
    <property type="term" value="C:membrane"/>
    <property type="evidence" value="ECO:0007669"/>
    <property type="project" value="UniProtKB-SubCell"/>
</dbReference>
<name>A0A7J9FZG2_9ROSI</name>
<accession>A0A7J9FZG2</accession>
<dbReference type="GO" id="GO:0004497">
    <property type="term" value="F:monooxygenase activity"/>
    <property type="evidence" value="ECO:0007669"/>
    <property type="project" value="UniProtKB-KW"/>
</dbReference>
<keyword evidence="9" id="KW-0503">Monooxygenase</keyword>
<keyword evidence="10" id="KW-0472">Membrane</keyword>
<dbReference type="Pfam" id="PF00067">
    <property type="entry name" value="p450"/>
    <property type="match status" value="1"/>
</dbReference>
<evidence type="ECO:0000256" key="8">
    <source>
        <dbReference type="ARBA" id="ARBA00023004"/>
    </source>
</evidence>
<keyword evidence="12" id="KW-1185">Reference proteome</keyword>
<dbReference type="InterPro" id="IPR050651">
    <property type="entry name" value="Plant_Cytochrome_P450_Monoox"/>
</dbReference>
<dbReference type="GO" id="GO:0020037">
    <property type="term" value="F:heme binding"/>
    <property type="evidence" value="ECO:0007669"/>
    <property type="project" value="InterPro"/>
</dbReference>
<evidence type="ECO:0000256" key="9">
    <source>
        <dbReference type="ARBA" id="ARBA00023033"/>
    </source>
</evidence>
<dbReference type="PANTHER" id="PTHR47947">
    <property type="entry name" value="CYTOCHROME P450 82C3-RELATED"/>
    <property type="match status" value="1"/>
</dbReference>
<dbReference type="InterPro" id="IPR036396">
    <property type="entry name" value="Cyt_P450_sf"/>
</dbReference>
<evidence type="ECO:0000256" key="4">
    <source>
        <dbReference type="ARBA" id="ARBA00022692"/>
    </source>
</evidence>
<comment type="caution">
    <text evidence="11">The sequence shown here is derived from an EMBL/GenBank/DDBJ whole genome shotgun (WGS) entry which is preliminary data.</text>
</comment>
<evidence type="ECO:0000256" key="2">
    <source>
        <dbReference type="ARBA" id="ARBA00010617"/>
    </source>
</evidence>
<proteinExistence type="inferred from homology"/>
<dbReference type="OrthoDB" id="994987at2759"/>
<evidence type="ECO:0000313" key="12">
    <source>
        <dbReference type="Proteomes" id="UP000593560"/>
    </source>
</evidence>
<keyword evidence="6" id="KW-1133">Transmembrane helix</keyword>
<keyword evidence="4" id="KW-0812">Transmembrane</keyword>
<evidence type="ECO:0000256" key="6">
    <source>
        <dbReference type="ARBA" id="ARBA00022989"/>
    </source>
</evidence>
<dbReference type="InterPro" id="IPR001128">
    <property type="entry name" value="Cyt_P450"/>
</dbReference>
<evidence type="ECO:0000256" key="1">
    <source>
        <dbReference type="ARBA" id="ARBA00004167"/>
    </source>
</evidence>
<dbReference type="PANTHER" id="PTHR47947:SF1">
    <property type="entry name" value="CYTOCHROME P450 82E3"/>
    <property type="match status" value="1"/>
</dbReference>
<comment type="subcellular location">
    <subcellularLocation>
        <location evidence="1">Membrane</location>
        <topology evidence="1">Single-pass membrane protein</topology>
    </subcellularLocation>
</comment>
<keyword evidence="7" id="KW-0560">Oxidoreductase</keyword>
<gene>
    <name evidence="11" type="ORF">Gohar_015353</name>
</gene>
<evidence type="ECO:0000256" key="5">
    <source>
        <dbReference type="ARBA" id="ARBA00022723"/>
    </source>
</evidence>
<evidence type="ECO:0000256" key="3">
    <source>
        <dbReference type="ARBA" id="ARBA00022617"/>
    </source>
</evidence>